<dbReference type="GO" id="GO:0016627">
    <property type="term" value="F:oxidoreductase activity, acting on the CH-CH group of donors"/>
    <property type="evidence" value="ECO:0007669"/>
    <property type="project" value="TreeGrafter"/>
</dbReference>
<accession>I4EKC4</accession>
<dbReference type="SUPFAM" id="SSF50475">
    <property type="entry name" value="FMN-binding split barrel"/>
    <property type="match status" value="1"/>
</dbReference>
<dbReference type="PANTHER" id="PTHR35176:SF2">
    <property type="entry name" value="F420H(2)-DEPENDENT REDUCTASE RV1155"/>
    <property type="match status" value="1"/>
</dbReference>
<comment type="caution">
    <text evidence="3">The sequence shown here is derived from an EMBL/GenBank/DDBJ whole genome shotgun (WGS) entry which is preliminary data.</text>
</comment>
<evidence type="ECO:0000259" key="2">
    <source>
        <dbReference type="Pfam" id="PF01243"/>
    </source>
</evidence>
<dbReference type="InterPro" id="IPR019967">
    <property type="entry name" value="F420-dep_enz_PPOX_Rv0121"/>
</dbReference>
<protein>
    <submittedName>
        <fullName evidence="3">Putative PPOX class F420-dependent enzyme</fullName>
    </submittedName>
</protein>
<keyword evidence="4" id="KW-1185">Reference proteome</keyword>
<gene>
    <name evidence="3" type="ORF">NITHO_4520002</name>
</gene>
<dbReference type="InterPro" id="IPR012349">
    <property type="entry name" value="Split_barrel_FMN-bd"/>
</dbReference>
<dbReference type="NCBIfam" id="TIGR03668">
    <property type="entry name" value="Rv0121_F420"/>
    <property type="match status" value="1"/>
</dbReference>
<dbReference type="Pfam" id="PF01243">
    <property type="entry name" value="PNPOx_N"/>
    <property type="match status" value="1"/>
</dbReference>
<feature type="domain" description="Pyridoxamine 5'-phosphate oxidase N-terminal" evidence="2">
    <location>
        <begin position="25"/>
        <end position="156"/>
    </location>
</feature>
<dbReference type="PANTHER" id="PTHR35176">
    <property type="entry name" value="HEME OXYGENASE HI_0854-RELATED"/>
    <property type="match status" value="1"/>
</dbReference>
<dbReference type="EMBL" id="CAGS01000393">
    <property type="protein sequence ID" value="CCF85136.1"/>
    <property type="molecule type" value="Genomic_DNA"/>
</dbReference>
<dbReference type="RefSeq" id="WP_008479821.1">
    <property type="nucleotide sequence ID" value="NZ_CAGS01000393.1"/>
</dbReference>
<dbReference type="GO" id="GO:0005829">
    <property type="term" value="C:cytosol"/>
    <property type="evidence" value="ECO:0007669"/>
    <property type="project" value="TreeGrafter"/>
</dbReference>
<dbReference type="Gene3D" id="2.30.110.10">
    <property type="entry name" value="Electron Transport, Fmn-binding Protein, Chain A"/>
    <property type="match status" value="1"/>
</dbReference>
<dbReference type="Proteomes" id="UP000004221">
    <property type="component" value="Unassembled WGS sequence"/>
</dbReference>
<proteinExistence type="predicted"/>
<dbReference type="InterPro" id="IPR011576">
    <property type="entry name" value="Pyridox_Oxase_N"/>
</dbReference>
<evidence type="ECO:0000313" key="3">
    <source>
        <dbReference type="EMBL" id="CCF85136.1"/>
    </source>
</evidence>
<reference evidence="3 4" key="1">
    <citation type="journal article" date="2012" name="ISME J.">
        <title>Nitrification expanded: discovery, physiology and genomics of a nitrite-oxidizing bacterium from the phylum Chloroflexi.</title>
        <authorList>
            <person name="Sorokin D.Y."/>
            <person name="Lucker S."/>
            <person name="Vejmelkova D."/>
            <person name="Kostrikina N.A."/>
            <person name="Kleerebezem R."/>
            <person name="Rijpstra W.I."/>
            <person name="Damste J.S."/>
            <person name="Le Paslier D."/>
            <person name="Muyzer G."/>
            <person name="Wagner M."/>
            <person name="van Loosdrecht M.C."/>
            <person name="Daims H."/>
        </authorList>
    </citation>
    <scope>NUCLEOTIDE SEQUENCE [LARGE SCALE GENOMIC DNA]</scope>
    <source>
        <strain evidence="4">none</strain>
    </source>
</reference>
<dbReference type="AlphaFoldDB" id="I4EKC4"/>
<evidence type="ECO:0000313" key="4">
    <source>
        <dbReference type="Proteomes" id="UP000004221"/>
    </source>
</evidence>
<sequence length="162" mass="18329">MDELAYQGEAKVSQEREHIAYPNERERAFIARQRVARMTTVDGRGEPSVVPICYAYDGTCFYTPIDEKPKQPGKTLKRVRNVETTGTAALVIDRYDEDWSRLGWVMVRGRASMLHPGVPGHAPAVELLRERYPQYRAMALERASIIVITPTHITSWGALEIG</sequence>
<dbReference type="GO" id="GO:0070967">
    <property type="term" value="F:coenzyme F420 binding"/>
    <property type="evidence" value="ECO:0007669"/>
    <property type="project" value="TreeGrafter"/>
</dbReference>
<dbReference type="InterPro" id="IPR052019">
    <property type="entry name" value="F420H2_bilvrd_red/Heme_oxyg"/>
</dbReference>
<keyword evidence="1" id="KW-0560">Oxidoreductase</keyword>
<organism evidence="3 4">
    <name type="scientific">Nitrolancea hollandica Lb</name>
    <dbReference type="NCBI Taxonomy" id="1129897"/>
    <lineage>
        <taxon>Bacteria</taxon>
        <taxon>Pseudomonadati</taxon>
        <taxon>Thermomicrobiota</taxon>
        <taxon>Thermomicrobia</taxon>
        <taxon>Sphaerobacterales</taxon>
        <taxon>Sphaerobacterineae</taxon>
        <taxon>Sphaerobacteraceae</taxon>
        <taxon>Nitrolancea</taxon>
    </lineage>
</organism>
<name>I4EKC4_9BACT</name>
<evidence type="ECO:0000256" key="1">
    <source>
        <dbReference type="ARBA" id="ARBA00023002"/>
    </source>
</evidence>